<evidence type="ECO:0000256" key="1">
    <source>
        <dbReference type="SAM" id="MobiDB-lite"/>
    </source>
</evidence>
<dbReference type="Proteomes" id="UP000653305">
    <property type="component" value="Unassembled WGS sequence"/>
</dbReference>
<evidence type="ECO:0000313" key="3">
    <source>
        <dbReference type="Proteomes" id="UP000653305"/>
    </source>
</evidence>
<name>A0A830CAV3_9LAMI</name>
<reference evidence="2" key="1">
    <citation type="submission" date="2020-07" db="EMBL/GenBank/DDBJ databases">
        <title>Ethylene signaling mediates host invasion by parasitic plants.</title>
        <authorList>
            <person name="Yoshida S."/>
        </authorList>
    </citation>
    <scope>NUCLEOTIDE SEQUENCE</scope>
    <source>
        <strain evidence="2">Okayama</strain>
    </source>
</reference>
<dbReference type="PANTHER" id="PTHR46250">
    <property type="entry name" value="MYB/SANT-LIKE DNA-BINDING DOMAIN PROTEIN-RELATED"/>
    <property type="match status" value="1"/>
</dbReference>
<gene>
    <name evidence="2" type="ORF">PHJA_001932800</name>
</gene>
<dbReference type="EMBL" id="BMAC01000505">
    <property type="protein sequence ID" value="GFP97887.1"/>
    <property type="molecule type" value="Genomic_DNA"/>
</dbReference>
<dbReference type="PANTHER" id="PTHR46250:SF15">
    <property type="entry name" value="OS01G0523800 PROTEIN"/>
    <property type="match status" value="1"/>
</dbReference>
<evidence type="ECO:0008006" key="4">
    <source>
        <dbReference type="Google" id="ProtNLM"/>
    </source>
</evidence>
<sequence>MRGWKCNNGFRSGYTHVLEQHMSQAFPGTDIRAEPHISSKIHVWKKHYGSLTTMLGRSGFFWNEISNTIGVKDDAHWNQFVKEDANAKMMRFKSWPLYGDWCEIFGKDRATGENAQGFADVVNELTLHDQPNDLRNDGPPVDVHGSPSTKCEKSSRRPCESSSTARKGKRKRNVENDPFQERVYQLLEGFCEKIDSHLGDLTEHIGYQQDVRKQRKSVFDALSTLNFLTVEQKLAVSKKLCTNGDDADLFFSLDEENGAVMVKMLLDGRFLVEDQLEGHVYQLPPCSCTCKKRS</sequence>
<evidence type="ECO:0000313" key="2">
    <source>
        <dbReference type="EMBL" id="GFP97887.1"/>
    </source>
</evidence>
<protein>
    <recommendedName>
        <fullName evidence="4">Myb/SANT-like domain-containing protein</fullName>
    </recommendedName>
</protein>
<comment type="caution">
    <text evidence="2">The sequence shown here is derived from an EMBL/GenBank/DDBJ whole genome shotgun (WGS) entry which is preliminary data.</text>
</comment>
<organism evidence="2 3">
    <name type="scientific">Phtheirospermum japonicum</name>
    <dbReference type="NCBI Taxonomy" id="374723"/>
    <lineage>
        <taxon>Eukaryota</taxon>
        <taxon>Viridiplantae</taxon>
        <taxon>Streptophyta</taxon>
        <taxon>Embryophyta</taxon>
        <taxon>Tracheophyta</taxon>
        <taxon>Spermatophyta</taxon>
        <taxon>Magnoliopsida</taxon>
        <taxon>eudicotyledons</taxon>
        <taxon>Gunneridae</taxon>
        <taxon>Pentapetalae</taxon>
        <taxon>asterids</taxon>
        <taxon>lamiids</taxon>
        <taxon>Lamiales</taxon>
        <taxon>Orobanchaceae</taxon>
        <taxon>Orobanchaceae incertae sedis</taxon>
        <taxon>Phtheirospermum</taxon>
    </lineage>
</organism>
<keyword evidence="3" id="KW-1185">Reference proteome</keyword>
<dbReference type="AlphaFoldDB" id="A0A830CAV3"/>
<dbReference type="OrthoDB" id="1302841at2759"/>
<accession>A0A830CAV3</accession>
<feature type="region of interest" description="Disordered" evidence="1">
    <location>
        <begin position="129"/>
        <end position="174"/>
    </location>
</feature>
<feature type="compositionally biased region" description="Basic and acidic residues" evidence="1">
    <location>
        <begin position="150"/>
        <end position="159"/>
    </location>
</feature>
<proteinExistence type="predicted"/>